<dbReference type="EMBL" id="HBUE01085512">
    <property type="protein sequence ID" value="CAG6479518.1"/>
    <property type="molecule type" value="Transcribed_RNA"/>
</dbReference>
<feature type="compositionally biased region" description="Basic residues" evidence="1">
    <location>
        <begin position="49"/>
        <end position="70"/>
    </location>
</feature>
<dbReference type="AlphaFoldDB" id="A0A8D8FRA7"/>
<proteinExistence type="predicted"/>
<protein>
    <submittedName>
        <fullName evidence="2">(northern house mosquito) hypothetical protein</fullName>
    </submittedName>
</protein>
<evidence type="ECO:0000313" key="2">
    <source>
        <dbReference type="EMBL" id="CAG6479519.1"/>
    </source>
</evidence>
<sequence>MLGDVRRIVAAGNASRRSRRRRVGIEVAIGWLGGAGKGVARRGWSGSGRGRRRGSVVGRRTLRGGSRRKRGETIRRWRLSGDGLKATLNDVVGSVPLLQAVASRTKIRANASWKPLAGSSRRKWFRRRRAKRTNR</sequence>
<dbReference type="EMBL" id="HBUE01085513">
    <property type="protein sequence ID" value="CAG6479519.1"/>
    <property type="molecule type" value="Transcribed_RNA"/>
</dbReference>
<dbReference type="EMBL" id="HBUE01085514">
    <property type="protein sequence ID" value="CAG6479520.1"/>
    <property type="molecule type" value="Transcribed_RNA"/>
</dbReference>
<evidence type="ECO:0000256" key="1">
    <source>
        <dbReference type="SAM" id="MobiDB-lite"/>
    </source>
</evidence>
<name>A0A8D8FRA7_CULPI</name>
<accession>A0A8D8FRA7</accession>
<feature type="region of interest" description="Disordered" evidence="1">
    <location>
        <begin position="37"/>
        <end position="70"/>
    </location>
</feature>
<reference evidence="2" key="1">
    <citation type="submission" date="2021-05" db="EMBL/GenBank/DDBJ databases">
        <authorList>
            <person name="Alioto T."/>
            <person name="Alioto T."/>
            <person name="Gomez Garrido J."/>
        </authorList>
    </citation>
    <scope>NUCLEOTIDE SEQUENCE</scope>
</reference>
<organism evidence="2">
    <name type="scientific">Culex pipiens</name>
    <name type="common">House mosquito</name>
    <dbReference type="NCBI Taxonomy" id="7175"/>
    <lineage>
        <taxon>Eukaryota</taxon>
        <taxon>Metazoa</taxon>
        <taxon>Ecdysozoa</taxon>
        <taxon>Arthropoda</taxon>
        <taxon>Hexapoda</taxon>
        <taxon>Insecta</taxon>
        <taxon>Pterygota</taxon>
        <taxon>Neoptera</taxon>
        <taxon>Endopterygota</taxon>
        <taxon>Diptera</taxon>
        <taxon>Nematocera</taxon>
        <taxon>Culicoidea</taxon>
        <taxon>Culicidae</taxon>
        <taxon>Culicinae</taxon>
        <taxon>Culicini</taxon>
        <taxon>Culex</taxon>
        <taxon>Culex</taxon>
    </lineage>
</organism>